<dbReference type="AlphaFoldDB" id="A0A1H3GQC0"/>
<reference evidence="1 2" key="1">
    <citation type="submission" date="2016-10" db="EMBL/GenBank/DDBJ databases">
        <authorList>
            <person name="de Groot N.N."/>
        </authorList>
    </citation>
    <scope>NUCLEOTIDE SEQUENCE [LARGE SCALE GENOMIC DNA]</scope>
    <source>
        <strain evidence="1 2">CPCC 202699</strain>
    </source>
</reference>
<proteinExistence type="predicted"/>
<gene>
    <name evidence="1" type="ORF">SAMN05421504_104329</name>
</gene>
<accession>A0A1H3GQC0</accession>
<protein>
    <recommendedName>
        <fullName evidence="3">Helix-turn-helix domain-containing protein</fullName>
    </recommendedName>
</protein>
<keyword evidence="2" id="KW-1185">Reference proteome</keyword>
<name>A0A1H3GQC0_9PSEU</name>
<sequence>MPVGTSTPVGAEFGAALRDAIGRSGLSLNEISKRLREQATPVSVSALSYWQNGENRPERASSLAAVSALESILGQQEGTLAALLGPRRPRGRWTNRPGMAVAYDKVWTRPENLVRALAKVDAGPDELDTPQRLSQYVSYRVNAQGCEESMRVRRLIRADHDDTTRFVFVARCSALPQAPVVTFTEGCQPARFRADVPSSTCVFEFLFDRPLAAGELASVEFAVRFPPGQTTQHTQMALYRPAREMVLHIAFDPDMTPNRCFGYFQPRCGAPREQQGEAVFDGQASTYQFITLDPLPGQYGIQWSYSM</sequence>
<dbReference type="RefSeq" id="WP_091291136.1">
    <property type="nucleotide sequence ID" value="NZ_FNON01000004.1"/>
</dbReference>
<organism evidence="1 2">
    <name type="scientific">Amycolatopsis xylanica</name>
    <dbReference type="NCBI Taxonomy" id="589385"/>
    <lineage>
        <taxon>Bacteria</taxon>
        <taxon>Bacillati</taxon>
        <taxon>Actinomycetota</taxon>
        <taxon>Actinomycetes</taxon>
        <taxon>Pseudonocardiales</taxon>
        <taxon>Pseudonocardiaceae</taxon>
        <taxon>Amycolatopsis</taxon>
    </lineage>
</organism>
<dbReference type="Proteomes" id="UP000199515">
    <property type="component" value="Unassembled WGS sequence"/>
</dbReference>
<dbReference type="EMBL" id="FNON01000004">
    <property type="protein sequence ID" value="SDY04664.1"/>
    <property type="molecule type" value="Genomic_DNA"/>
</dbReference>
<evidence type="ECO:0000313" key="1">
    <source>
        <dbReference type="EMBL" id="SDY04664.1"/>
    </source>
</evidence>
<evidence type="ECO:0008006" key="3">
    <source>
        <dbReference type="Google" id="ProtNLM"/>
    </source>
</evidence>
<dbReference type="STRING" id="589385.SAMN05421504_104329"/>
<evidence type="ECO:0000313" key="2">
    <source>
        <dbReference type="Proteomes" id="UP000199515"/>
    </source>
</evidence>
<dbReference type="OrthoDB" id="3690688at2"/>